<keyword evidence="8" id="KW-1015">Disulfide bond</keyword>
<dbReference type="PANTHER" id="PTHR33044">
    <property type="entry name" value="BIFUNCTIONAL INHIBITOR/LIPID-TRANSFER PROTEIN/SEED STORAGE 2S ALBUMIN SUPERFAMILY PROTEIN-RELATED"/>
    <property type="match status" value="1"/>
</dbReference>
<organism evidence="15 16">
    <name type="scientific">Cuscuta australis</name>
    <dbReference type="NCBI Taxonomy" id="267555"/>
    <lineage>
        <taxon>Eukaryota</taxon>
        <taxon>Viridiplantae</taxon>
        <taxon>Streptophyta</taxon>
        <taxon>Embryophyta</taxon>
        <taxon>Tracheophyta</taxon>
        <taxon>Spermatophyta</taxon>
        <taxon>Magnoliopsida</taxon>
        <taxon>eudicotyledons</taxon>
        <taxon>Gunneridae</taxon>
        <taxon>Pentapetalae</taxon>
        <taxon>asterids</taxon>
        <taxon>lamiids</taxon>
        <taxon>Solanales</taxon>
        <taxon>Convolvulaceae</taxon>
        <taxon>Cuscuteae</taxon>
        <taxon>Cuscuta</taxon>
        <taxon>Cuscuta subgen. Grammica</taxon>
        <taxon>Cuscuta sect. Cleistogrammica</taxon>
    </lineage>
</organism>
<evidence type="ECO:0000256" key="9">
    <source>
        <dbReference type="ARBA" id="ARBA00023180"/>
    </source>
</evidence>
<keyword evidence="3" id="KW-0813">Transport</keyword>
<feature type="domain" description="Bifunctional inhibitor/plant lipid transfer protein/seed storage helical" evidence="14">
    <location>
        <begin position="12"/>
        <end position="102"/>
    </location>
</feature>
<keyword evidence="7" id="KW-0446">Lipid-binding</keyword>
<keyword evidence="12" id="KW-0472">Membrane</keyword>
<comment type="caution">
    <text evidence="15">The sequence shown here is derived from an EMBL/GenBank/DDBJ whole genome shotgun (WGS) entry which is preliminary data.</text>
</comment>
<sequence length="155" mass="16084">MDGYWIVSAAVVMVAVMASTATHAQTNPPSCASDLVPCANFLNSTKPPPSCCDPLRKAVQNELRCLCNLFNDKSLFKSLGINVTQAVKLPGACGIKGDLSACNASSPAPRPASLTPPAPAETAKGGKDKNGVEKIGWTGLSSMCLLLLGALLIIW</sequence>
<feature type="region of interest" description="Disordered" evidence="11">
    <location>
        <begin position="106"/>
        <end position="128"/>
    </location>
</feature>
<keyword evidence="6 13" id="KW-0732">Signal</keyword>
<gene>
    <name evidence="15" type="ORF">DM860_001803</name>
</gene>
<name>A0A328E9E0_9ASTE</name>
<dbReference type="Gene3D" id="1.10.110.10">
    <property type="entry name" value="Plant lipid-transfer and hydrophobic proteins"/>
    <property type="match status" value="1"/>
</dbReference>
<feature type="signal peptide" evidence="13">
    <location>
        <begin position="1"/>
        <end position="24"/>
    </location>
</feature>
<evidence type="ECO:0000256" key="11">
    <source>
        <dbReference type="SAM" id="MobiDB-lite"/>
    </source>
</evidence>
<keyword evidence="10" id="KW-0449">Lipoprotein</keyword>
<dbReference type="Proteomes" id="UP000249390">
    <property type="component" value="Unassembled WGS sequence"/>
</dbReference>
<evidence type="ECO:0000256" key="6">
    <source>
        <dbReference type="ARBA" id="ARBA00022729"/>
    </source>
</evidence>
<dbReference type="GO" id="GO:0098552">
    <property type="term" value="C:side of membrane"/>
    <property type="evidence" value="ECO:0007669"/>
    <property type="project" value="UniProtKB-KW"/>
</dbReference>
<keyword evidence="5" id="KW-0336">GPI-anchor</keyword>
<feature type="chain" id="PRO_5016448304" description="Bifunctional inhibitor/plant lipid transfer protein/seed storage helical domain-containing protein" evidence="13">
    <location>
        <begin position="25"/>
        <end position="155"/>
    </location>
</feature>
<evidence type="ECO:0000256" key="10">
    <source>
        <dbReference type="ARBA" id="ARBA00023288"/>
    </source>
</evidence>
<evidence type="ECO:0000256" key="13">
    <source>
        <dbReference type="SAM" id="SignalP"/>
    </source>
</evidence>
<dbReference type="GO" id="GO:0005886">
    <property type="term" value="C:plasma membrane"/>
    <property type="evidence" value="ECO:0007669"/>
    <property type="project" value="UniProtKB-SubCell"/>
</dbReference>
<evidence type="ECO:0000256" key="3">
    <source>
        <dbReference type="ARBA" id="ARBA00022448"/>
    </source>
</evidence>
<dbReference type="CDD" id="cd00010">
    <property type="entry name" value="AAI_LTSS"/>
    <property type="match status" value="1"/>
</dbReference>
<evidence type="ECO:0000256" key="12">
    <source>
        <dbReference type="SAM" id="Phobius"/>
    </source>
</evidence>
<keyword evidence="9" id="KW-0325">Glycoprotein</keyword>
<evidence type="ECO:0000256" key="1">
    <source>
        <dbReference type="ARBA" id="ARBA00004609"/>
    </source>
</evidence>
<dbReference type="InterPro" id="IPR043325">
    <property type="entry name" value="LTSS"/>
</dbReference>
<protein>
    <recommendedName>
        <fullName evidence="14">Bifunctional inhibitor/plant lipid transfer protein/seed storage helical domain-containing protein</fullName>
    </recommendedName>
</protein>
<keyword evidence="12" id="KW-0812">Transmembrane</keyword>
<dbReference type="InterPro" id="IPR016140">
    <property type="entry name" value="Bifunc_inhib/LTP/seed_store"/>
</dbReference>
<dbReference type="GO" id="GO:0006869">
    <property type="term" value="P:lipid transport"/>
    <property type="evidence" value="ECO:0007669"/>
    <property type="project" value="InterPro"/>
</dbReference>
<keyword evidence="4" id="KW-1003">Cell membrane</keyword>
<proteinExistence type="inferred from homology"/>
<evidence type="ECO:0000259" key="14">
    <source>
        <dbReference type="Pfam" id="PF14368"/>
    </source>
</evidence>
<dbReference type="SUPFAM" id="SSF47699">
    <property type="entry name" value="Bifunctional inhibitor/lipid-transfer protein/seed storage 2S albumin"/>
    <property type="match status" value="1"/>
</dbReference>
<reference evidence="15 16" key="1">
    <citation type="submission" date="2018-06" db="EMBL/GenBank/DDBJ databases">
        <title>The Genome of Cuscuta australis (Dodder) Provides Insight into the Evolution of Plant Parasitism.</title>
        <authorList>
            <person name="Liu H."/>
        </authorList>
    </citation>
    <scope>NUCLEOTIDE SEQUENCE [LARGE SCALE GENOMIC DNA]</scope>
    <source>
        <strain evidence="16">cv. Yunnan</strain>
        <tissue evidence="15">Vines</tissue>
    </source>
</reference>
<keyword evidence="16" id="KW-1185">Reference proteome</keyword>
<dbReference type="EMBL" id="NQVE01000009">
    <property type="protein sequence ID" value="RAL54675.1"/>
    <property type="molecule type" value="Genomic_DNA"/>
</dbReference>
<dbReference type="InterPro" id="IPR036312">
    <property type="entry name" value="Bifun_inhib/LTP/seed_sf"/>
</dbReference>
<evidence type="ECO:0000256" key="4">
    <source>
        <dbReference type="ARBA" id="ARBA00022475"/>
    </source>
</evidence>
<accession>A0A328E9E0</accession>
<evidence type="ECO:0000256" key="7">
    <source>
        <dbReference type="ARBA" id="ARBA00023121"/>
    </source>
</evidence>
<dbReference type="GO" id="GO:0008289">
    <property type="term" value="F:lipid binding"/>
    <property type="evidence" value="ECO:0007669"/>
    <property type="project" value="UniProtKB-KW"/>
</dbReference>
<keyword evidence="12" id="KW-1133">Transmembrane helix</keyword>
<evidence type="ECO:0000256" key="2">
    <source>
        <dbReference type="ARBA" id="ARBA00009748"/>
    </source>
</evidence>
<evidence type="ECO:0000256" key="5">
    <source>
        <dbReference type="ARBA" id="ARBA00022622"/>
    </source>
</evidence>
<dbReference type="AlphaFoldDB" id="A0A328E9E0"/>
<comment type="subcellular location">
    <subcellularLocation>
        <location evidence="1">Cell membrane</location>
        <topology evidence="1">Lipid-anchor</topology>
        <topology evidence="1">GPI-anchor</topology>
    </subcellularLocation>
</comment>
<evidence type="ECO:0000313" key="16">
    <source>
        <dbReference type="Proteomes" id="UP000249390"/>
    </source>
</evidence>
<feature type="compositionally biased region" description="Pro residues" evidence="11">
    <location>
        <begin position="108"/>
        <end position="119"/>
    </location>
</feature>
<feature type="transmembrane region" description="Helical" evidence="12">
    <location>
        <begin position="135"/>
        <end position="154"/>
    </location>
</feature>
<evidence type="ECO:0000313" key="15">
    <source>
        <dbReference type="EMBL" id="RAL54675.1"/>
    </source>
</evidence>
<dbReference type="InterPro" id="IPR000528">
    <property type="entry name" value="Plant_nsLTP"/>
</dbReference>
<comment type="similarity">
    <text evidence="2">Belongs to the plant LTP family.</text>
</comment>
<evidence type="ECO:0000256" key="8">
    <source>
        <dbReference type="ARBA" id="ARBA00023157"/>
    </source>
</evidence>
<dbReference type="PRINTS" id="PR00382">
    <property type="entry name" value="LIPIDTRNSFER"/>
</dbReference>
<dbReference type="Pfam" id="PF14368">
    <property type="entry name" value="LTP_2"/>
    <property type="match status" value="1"/>
</dbReference>